<dbReference type="Gene3D" id="2.30.30.60">
    <property type="match status" value="1"/>
</dbReference>
<keyword evidence="12" id="KW-1185">Reference proteome</keyword>
<reference evidence="11 12" key="1">
    <citation type="submission" date="2020-04" db="EMBL/GenBank/DDBJ databases">
        <authorList>
            <person name="Basu S."/>
            <person name="Maruthanayagam V."/>
            <person name="Chakraborty S."/>
            <person name="Pramanik A."/>
            <person name="Mukherjee J."/>
            <person name="Brink B."/>
        </authorList>
    </citation>
    <scope>NUCLEOTIDE SEQUENCE [LARGE SCALE GENOMIC DNA]</scope>
    <source>
        <strain evidence="11 12">AP17</strain>
    </source>
</reference>
<dbReference type="Gene3D" id="3.30.70.100">
    <property type="match status" value="1"/>
</dbReference>
<evidence type="ECO:0000256" key="6">
    <source>
        <dbReference type="ARBA" id="ARBA00023136"/>
    </source>
</evidence>
<feature type="transmembrane region" description="Helical" evidence="7">
    <location>
        <begin position="323"/>
        <end position="347"/>
    </location>
</feature>
<evidence type="ECO:0000256" key="5">
    <source>
        <dbReference type="ARBA" id="ARBA00022989"/>
    </source>
</evidence>
<dbReference type="InterPro" id="IPR049142">
    <property type="entry name" value="MS_channel_1st"/>
</dbReference>
<dbReference type="SUPFAM" id="SSF82689">
    <property type="entry name" value="Mechanosensitive channel protein MscS (YggB), C-terminal domain"/>
    <property type="match status" value="1"/>
</dbReference>
<dbReference type="InterPro" id="IPR045276">
    <property type="entry name" value="YbiO_bact"/>
</dbReference>
<keyword evidence="6 7" id="KW-0472">Membrane</keyword>
<comment type="subcellular location">
    <subcellularLocation>
        <location evidence="1">Cell membrane</location>
        <topology evidence="1">Multi-pass membrane protein</topology>
    </subcellularLocation>
</comment>
<dbReference type="SUPFAM" id="SSF50182">
    <property type="entry name" value="Sm-like ribonucleoproteins"/>
    <property type="match status" value="1"/>
</dbReference>
<evidence type="ECO:0000259" key="8">
    <source>
        <dbReference type="Pfam" id="PF00924"/>
    </source>
</evidence>
<comment type="similarity">
    <text evidence="2">Belongs to the MscS (TC 1.A.23) family.</text>
</comment>
<dbReference type="FunFam" id="3.30.70.100:FF:000018">
    <property type="entry name" value="MscS mechanosensitive ion channel"/>
    <property type="match status" value="1"/>
</dbReference>
<dbReference type="InterPro" id="IPR010920">
    <property type="entry name" value="LSM_dom_sf"/>
</dbReference>
<sequence>MSIHTARGGRPRVIRRSRRRSIAVAIAIFSFVFGAIVGIERAAIAQSAAGAAQIQSLFPPTSIVSENRIGNLVYAPVILDGRKLFRVAAAAVSDADPARGETSLLNERVDRIENELYGLIATGFNPETLQINVAILNGETAIVASDGDRVNNQPIVTVTDLDARIYGFSVSQWAQALSEIIHQGAIRAYRERQLPYLLRHAQIAAAIAVAVAVLTLGLQSLEKRLKATTIALPGPTPSLEAVDSLPSAFRPSSPEEVRAADRSRAIAQRQEVINRDRHRNLTSLKQWLLQIAKLLLWIGGIAAIAGLFPWTRWLQSWLASKPIVLVAIVLLTKLSIDVSCVLVDVFLNTLVQRTTLNSNGSQRQALRFSTFSVVLKSVAFFICATVGTVVALERLDIPLGPILAGAGILGFAISLSSQNFIKDVVNGCLILIEDQYAIGDFIAIDPVMGFVENMNLRVTQLRDGDGHLITIPNGTISIVRNMSKNWSRVNFTIQVAYDNDIEKVMQILEQVGQQLYEDPEWSDRIIEVPLLLGIDELAHQGITLRVWIKTAPLQQWAVGREYRRRLKLSFDRLGISIGIPQQYISFKTDTNGEVPFPRSSQ</sequence>
<dbReference type="Proteomes" id="UP000500857">
    <property type="component" value="Chromosome"/>
</dbReference>
<evidence type="ECO:0000256" key="2">
    <source>
        <dbReference type="ARBA" id="ARBA00008017"/>
    </source>
</evidence>
<evidence type="ECO:0000313" key="11">
    <source>
        <dbReference type="EMBL" id="QIZ72779.1"/>
    </source>
</evidence>
<feature type="domain" description="Mechanosensitive ion channel MscS" evidence="8">
    <location>
        <begin position="420"/>
        <end position="487"/>
    </location>
</feature>
<feature type="domain" description="Mechanosensitive ion channel transmembrane helices 2/3" evidence="10">
    <location>
        <begin position="380"/>
        <end position="418"/>
    </location>
</feature>
<dbReference type="AlphaFoldDB" id="A0A6H1U575"/>
<evidence type="ECO:0000256" key="3">
    <source>
        <dbReference type="ARBA" id="ARBA00022475"/>
    </source>
</evidence>
<feature type="transmembrane region" description="Helical" evidence="7">
    <location>
        <begin position="21"/>
        <end position="39"/>
    </location>
</feature>
<evidence type="ECO:0000259" key="9">
    <source>
        <dbReference type="Pfam" id="PF21082"/>
    </source>
</evidence>
<feature type="transmembrane region" description="Helical" evidence="7">
    <location>
        <begin position="397"/>
        <end position="415"/>
    </location>
</feature>
<dbReference type="InterPro" id="IPR011066">
    <property type="entry name" value="MscS_channel_C_sf"/>
</dbReference>
<feature type="transmembrane region" description="Helical" evidence="7">
    <location>
        <begin position="196"/>
        <end position="218"/>
    </location>
</feature>
<dbReference type="InterPro" id="IPR049278">
    <property type="entry name" value="MS_channel_C"/>
</dbReference>
<dbReference type="FunFam" id="2.30.30.60:FF:000001">
    <property type="entry name" value="MscS Mechanosensitive ion channel"/>
    <property type="match status" value="1"/>
</dbReference>
<evidence type="ECO:0000313" key="12">
    <source>
        <dbReference type="Proteomes" id="UP000500857"/>
    </source>
</evidence>
<dbReference type="GO" id="GO:0005886">
    <property type="term" value="C:plasma membrane"/>
    <property type="evidence" value="ECO:0007669"/>
    <property type="project" value="UniProtKB-SubCell"/>
</dbReference>
<dbReference type="PANTHER" id="PTHR30460">
    <property type="entry name" value="MODERATE CONDUCTANCE MECHANOSENSITIVE CHANNEL YBIO"/>
    <property type="match status" value="1"/>
</dbReference>
<feature type="domain" description="Mechanosensitive ion channel MscS C-terminal" evidence="9">
    <location>
        <begin position="489"/>
        <end position="577"/>
    </location>
</feature>
<evidence type="ECO:0000256" key="4">
    <source>
        <dbReference type="ARBA" id="ARBA00022692"/>
    </source>
</evidence>
<gene>
    <name evidence="11" type="ORF">HCG48_21065</name>
</gene>
<protein>
    <submittedName>
        <fullName evidence="11">Mechanosensitive ion channel family protein</fullName>
    </submittedName>
</protein>
<evidence type="ECO:0000256" key="1">
    <source>
        <dbReference type="ARBA" id="ARBA00004651"/>
    </source>
</evidence>
<dbReference type="EMBL" id="CP051167">
    <property type="protein sequence ID" value="QIZ72779.1"/>
    <property type="molecule type" value="Genomic_DNA"/>
</dbReference>
<dbReference type="SUPFAM" id="SSF82861">
    <property type="entry name" value="Mechanosensitive channel protein MscS (YggB), transmembrane region"/>
    <property type="match status" value="1"/>
</dbReference>
<dbReference type="Gene3D" id="1.10.287.1260">
    <property type="match status" value="1"/>
</dbReference>
<dbReference type="Pfam" id="PF21088">
    <property type="entry name" value="MS_channel_1st"/>
    <property type="match status" value="1"/>
</dbReference>
<evidence type="ECO:0000256" key="7">
    <source>
        <dbReference type="SAM" id="Phobius"/>
    </source>
</evidence>
<keyword evidence="5 7" id="KW-1133">Transmembrane helix</keyword>
<name>A0A6H1U575_9CYAN</name>
<dbReference type="Pfam" id="PF21082">
    <property type="entry name" value="MS_channel_3rd"/>
    <property type="match status" value="1"/>
</dbReference>
<dbReference type="KEGG" id="oxy:HCG48_21065"/>
<dbReference type="InterPro" id="IPR023408">
    <property type="entry name" value="MscS_beta-dom_sf"/>
</dbReference>
<dbReference type="RefSeq" id="WP_168570926.1">
    <property type="nucleotide sequence ID" value="NZ_CP051167.1"/>
</dbReference>
<dbReference type="InterPro" id="IPR011014">
    <property type="entry name" value="MscS_channel_TM-2"/>
</dbReference>
<keyword evidence="4 7" id="KW-0812">Transmembrane</keyword>
<organism evidence="11 12">
    <name type="scientific">Oxynema aestuarii AP17</name>
    <dbReference type="NCBI Taxonomy" id="2064643"/>
    <lineage>
        <taxon>Bacteria</taxon>
        <taxon>Bacillati</taxon>
        <taxon>Cyanobacteriota</taxon>
        <taxon>Cyanophyceae</taxon>
        <taxon>Oscillatoriophycideae</taxon>
        <taxon>Oscillatoriales</taxon>
        <taxon>Oscillatoriaceae</taxon>
        <taxon>Oxynema</taxon>
        <taxon>Oxynema aestuarii</taxon>
    </lineage>
</organism>
<dbReference type="GO" id="GO:0008381">
    <property type="term" value="F:mechanosensitive monoatomic ion channel activity"/>
    <property type="evidence" value="ECO:0007669"/>
    <property type="project" value="InterPro"/>
</dbReference>
<dbReference type="Pfam" id="PF00924">
    <property type="entry name" value="MS_channel_2nd"/>
    <property type="match status" value="1"/>
</dbReference>
<feature type="transmembrane region" description="Helical" evidence="7">
    <location>
        <begin position="287"/>
        <end position="311"/>
    </location>
</feature>
<proteinExistence type="inferred from homology"/>
<evidence type="ECO:0000259" key="10">
    <source>
        <dbReference type="Pfam" id="PF21088"/>
    </source>
</evidence>
<accession>A0A6H1U575</accession>
<keyword evidence="3" id="KW-1003">Cell membrane</keyword>
<dbReference type="InterPro" id="IPR006685">
    <property type="entry name" value="MscS_channel_2nd"/>
</dbReference>
<feature type="transmembrane region" description="Helical" evidence="7">
    <location>
        <begin position="368"/>
        <end position="391"/>
    </location>
</feature>
<dbReference type="PANTHER" id="PTHR30460:SF0">
    <property type="entry name" value="MODERATE CONDUCTANCE MECHANOSENSITIVE CHANNEL YBIO"/>
    <property type="match status" value="1"/>
</dbReference>